<evidence type="ECO:0000313" key="4">
    <source>
        <dbReference type="Proteomes" id="UP000324705"/>
    </source>
</evidence>
<dbReference type="GO" id="GO:0030422">
    <property type="term" value="P:siRNA processing"/>
    <property type="evidence" value="ECO:0007669"/>
    <property type="project" value="TreeGrafter"/>
</dbReference>
<evidence type="ECO:0000313" key="3">
    <source>
        <dbReference type="EMBL" id="VAH19763.1"/>
    </source>
</evidence>
<dbReference type="PANTHER" id="PTHR23079:SF5">
    <property type="entry name" value="RNA-DEPENDENT RNA POLYMERASE 2"/>
    <property type="match status" value="1"/>
</dbReference>
<comment type="catalytic activity">
    <reaction evidence="1">
        <text>RNA(n) + a ribonucleoside 5'-triphosphate = RNA(n+1) + diphosphate</text>
        <dbReference type="Rhea" id="RHEA:21248"/>
        <dbReference type="Rhea" id="RHEA-COMP:14527"/>
        <dbReference type="Rhea" id="RHEA-COMP:17342"/>
        <dbReference type="ChEBI" id="CHEBI:33019"/>
        <dbReference type="ChEBI" id="CHEBI:61557"/>
        <dbReference type="ChEBI" id="CHEBI:140395"/>
        <dbReference type="EC" id="2.7.7.48"/>
    </reaction>
</comment>
<dbReference type="GO" id="GO:0003723">
    <property type="term" value="F:RNA binding"/>
    <property type="evidence" value="ECO:0007669"/>
    <property type="project" value="UniProtKB-KW"/>
</dbReference>
<gene>
    <name evidence="3" type="ORF">TRITD_1Bv1G159200</name>
</gene>
<organism evidence="3 4">
    <name type="scientific">Triticum turgidum subsp. durum</name>
    <name type="common">Durum wheat</name>
    <name type="synonym">Triticum durum</name>
    <dbReference type="NCBI Taxonomy" id="4567"/>
    <lineage>
        <taxon>Eukaryota</taxon>
        <taxon>Viridiplantae</taxon>
        <taxon>Streptophyta</taxon>
        <taxon>Embryophyta</taxon>
        <taxon>Tracheophyta</taxon>
        <taxon>Spermatophyta</taxon>
        <taxon>Magnoliopsida</taxon>
        <taxon>Liliopsida</taxon>
        <taxon>Poales</taxon>
        <taxon>Poaceae</taxon>
        <taxon>BOP clade</taxon>
        <taxon>Pooideae</taxon>
        <taxon>Triticodae</taxon>
        <taxon>Triticeae</taxon>
        <taxon>Triticinae</taxon>
        <taxon>Triticum</taxon>
    </lineage>
</organism>
<dbReference type="Gramene" id="TRITD1Bv1G159200.1">
    <property type="protein sequence ID" value="TRITD1Bv1G159200.1"/>
    <property type="gene ID" value="TRITD1Bv1G159200"/>
</dbReference>
<dbReference type="EC" id="2.7.7.48" evidence="1"/>
<comment type="function">
    <text evidence="1">Probably involved in the RNA silencing pathway and required for the generation of small interfering RNAs (siRNAs).</text>
</comment>
<keyword evidence="1" id="KW-0808">Transferase</keyword>
<evidence type="ECO:0000256" key="1">
    <source>
        <dbReference type="RuleBase" id="RU363098"/>
    </source>
</evidence>
<name>A0A9R0QY49_TRITD</name>
<dbReference type="InterPro" id="IPR007855">
    <property type="entry name" value="RDRP"/>
</dbReference>
<feature type="domain" description="RDRP core" evidence="2">
    <location>
        <begin position="1"/>
        <end position="150"/>
    </location>
</feature>
<keyword evidence="1" id="KW-0696">RNA-directed RNA polymerase</keyword>
<dbReference type="GO" id="GO:0003968">
    <property type="term" value="F:RNA-directed RNA polymerase activity"/>
    <property type="evidence" value="ECO:0007669"/>
    <property type="project" value="UniProtKB-KW"/>
</dbReference>
<dbReference type="Pfam" id="PF05183">
    <property type="entry name" value="RdRP"/>
    <property type="match status" value="1"/>
</dbReference>
<reference evidence="3 4" key="1">
    <citation type="submission" date="2017-09" db="EMBL/GenBank/DDBJ databases">
        <authorList>
            <consortium name="International Durum Wheat Genome Sequencing Consortium (IDWGSC)"/>
            <person name="Milanesi L."/>
        </authorList>
    </citation>
    <scope>NUCLEOTIDE SEQUENCE [LARGE SCALE GENOMIC DNA]</scope>
    <source>
        <strain evidence="4">cv. Svevo</strain>
    </source>
</reference>
<sequence length="164" mass="19091">MKKFKSKSTMFNITCWSKAQPCYMNREIKFLLSTLGIRDEIFLLMQQDAMHELAEMLTTRQAALSIMGKIDSAKTKTTSKMLLQGYEPSLEPYMLMILKVHQDNRLTDIRTRCKIHVRKGHVLIGCLDETSELKYGQVYIRITKNSKEQKDNGWPYFSEDNGEI</sequence>
<keyword evidence="4" id="KW-1185">Reference proteome</keyword>
<keyword evidence="1" id="KW-0943">RNA-mediated gene silencing</keyword>
<dbReference type="PANTHER" id="PTHR23079">
    <property type="entry name" value="RNA-DEPENDENT RNA POLYMERASE"/>
    <property type="match status" value="1"/>
</dbReference>
<comment type="similarity">
    <text evidence="1">Belongs to the RdRP family.</text>
</comment>
<protein>
    <recommendedName>
        <fullName evidence="1">RNA-dependent RNA polymerase</fullName>
        <ecNumber evidence="1">2.7.7.48</ecNumber>
    </recommendedName>
</protein>
<keyword evidence="1" id="KW-0548">Nucleotidyltransferase</keyword>
<proteinExistence type="inferred from homology"/>
<dbReference type="AlphaFoldDB" id="A0A9R0QY49"/>
<dbReference type="Proteomes" id="UP000324705">
    <property type="component" value="Chromosome 1B"/>
</dbReference>
<accession>A0A9R0QY49</accession>
<dbReference type="EMBL" id="LT934112">
    <property type="protein sequence ID" value="VAH19763.1"/>
    <property type="molecule type" value="Genomic_DNA"/>
</dbReference>
<evidence type="ECO:0000259" key="2">
    <source>
        <dbReference type="Pfam" id="PF05183"/>
    </source>
</evidence>
<dbReference type="GO" id="GO:0031380">
    <property type="term" value="C:nuclear RNA-directed RNA polymerase complex"/>
    <property type="evidence" value="ECO:0007669"/>
    <property type="project" value="TreeGrafter"/>
</dbReference>
<keyword evidence="1" id="KW-0694">RNA-binding</keyword>
<dbReference type="InterPro" id="IPR057596">
    <property type="entry name" value="RDRP_core"/>
</dbReference>
<dbReference type="OMA" id="QDAMHEL"/>